<comment type="caution">
    <text evidence="2">The sequence shown here is derived from an EMBL/GenBank/DDBJ whole genome shotgun (WGS) entry which is preliminary data.</text>
</comment>
<accession>W1XFX7</accession>
<reference evidence="2" key="1">
    <citation type="submission" date="2013-12" db="EMBL/GenBank/DDBJ databases">
        <title>A Varibaculum cambriense genome reconstructed from a premature infant gut community with otherwise low bacterial novelty that shifts toward anaerobic metabolism during the third week of life.</title>
        <authorList>
            <person name="Brown C.T."/>
            <person name="Sharon I."/>
            <person name="Thomas B.C."/>
            <person name="Castelle C.J."/>
            <person name="Morowitz M.J."/>
            <person name="Banfield J.F."/>
        </authorList>
    </citation>
    <scope>NUCLEOTIDE SEQUENCE</scope>
</reference>
<evidence type="ECO:0000259" key="1">
    <source>
        <dbReference type="PROSITE" id="PS51186"/>
    </source>
</evidence>
<proteinExistence type="predicted"/>
<dbReference type="InterPro" id="IPR000182">
    <property type="entry name" value="GNAT_dom"/>
</dbReference>
<evidence type="ECO:0000313" key="2">
    <source>
        <dbReference type="EMBL" id="ETJ29243.1"/>
    </source>
</evidence>
<gene>
    <name evidence="2" type="ORF">Q604_UNBC16211G0001</name>
</gene>
<dbReference type="SUPFAM" id="SSF55729">
    <property type="entry name" value="Acyl-CoA N-acyltransferases (Nat)"/>
    <property type="match status" value="1"/>
</dbReference>
<feature type="domain" description="N-acetyltransferase" evidence="1">
    <location>
        <begin position="1"/>
        <end position="78"/>
    </location>
</feature>
<dbReference type="InterPro" id="IPR016181">
    <property type="entry name" value="Acyl_CoA_acyltransferase"/>
</dbReference>
<keyword evidence="2" id="KW-0808">Transferase</keyword>
<dbReference type="EMBL" id="AZMM01016211">
    <property type="protein sequence ID" value="ETJ29243.1"/>
    <property type="molecule type" value="Genomic_DNA"/>
</dbReference>
<dbReference type="AlphaFoldDB" id="W1XFX7"/>
<dbReference type="Gene3D" id="3.40.630.30">
    <property type="match status" value="1"/>
</dbReference>
<dbReference type="PROSITE" id="PS51186">
    <property type="entry name" value="GNAT"/>
    <property type="match status" value="1"/>
</dbReference>
<organism evidence="2">
    <name type="scientific">human gut metagenome</name>
    <dbReference type="NCBI Taxonomy" id="408170"/>
    <lineage>
        <taxon>unclassified sequences</taxon>
        <taxon>metagenomes</taxon>
        <taxon>organismal metagenomes</taxon>
    </lineage>
</organism>
<name>W1XFX7_9ZZZZ</name>
<dbReference type="Pfam" id="PF00583">
    <property type="entry name" value="Acetyltransf_1"/>
    <property type="match status" value="1"/>
</dbReference>
<feature type="non-terminal residue" evidence="2">
    <location>
        <position position="1"/>
    </location>
</feature>
<protein>
    <submittedName>
        <fullName evidence="2">GCN5-related N-acetyltransferase</fullName>
    </submittedName>
</protein>
<dbReference type="GO" id="GO:0016747">
    <property type="term" value="F:acyltransferase activity, transferring groups other than amino-acyl groups"/>
    <property type="evidence" value="ECO:0007669"/>
    <property type="project" value="InterPro"/>
</dbReference>
<sequence length="78" mass="9039">GVNVNYLRQGIGGIIIKNAIEIAKAQNIKYLRLFVVDVNKPAINLYLKNGFKQVDGIYEEKFDDFVLREYGFEMKILR</sequence>